<evidence type="ECO:0000256" key="4">
    <source>
        <dbReference type="ARBA" id="ARBA00023136"/>
    </source>
</evidence>
<name>A0A1G5R0A3_9GAMM</name>
<sequence>MHNEIASPQQSASATSSQWLFSLVRALVFLFPITVATVGWGSSIFVLLLLPALYYGRGWNTLSTWEQRLMLGYVLVFAVMVLSMVNAQDFKESGQMLERFLRLALIVPIYLMFRRFRFCMGRELAAGALVACFAMGAQAIYEVMWQGESHAEGYYHKIVFGDLAVWWAAVVAVLATTVVKNGWARAVIAVAISVALYASVLSQTRGAWLFIPLIPAILLWSQWHMLKNSRNWIVAGVAALMVIGGGAAFQSQKVMGGIERGVEELQSFENNPGELSSWGTRLNLWRNSLLLLQETPILGSGVGDFRVDMERLVEEERSWSRHVVLFSHAHSIYFDALARGGILGLLTTVSVLLVFPFVIFARELRRSRQPWSRFYAIGGVMLIAAFAVFGFSEGLWARNPLVNTYVTGLVVLLAGAVNSREDSAQNASPPPGEYA</sequence>
<proteinExistence type="predicted"/>
<dbReference type="InterPro" id="IPR051533">
    <property type="entry name" value="WaaL-like"/>
</dbReference>
<feature type="transmembrane region" description="Helical" evidence="5">
    <location>
        <begin position="207"/>
        <end position="226"/>
    </location>
</feature>
<feature type="transmembrane region" description="Helical" evidence="5">
    <location>
        <begin position="402"/>
        <end position="419"/>
    </location>
</feature>
<dbReference type="OrthoDB" id="8576060at2"/>
<dbReference type="GO" id="GO:0016874">
    <property type="term" value="F:ligase activity"/>
    <property type="evidence" value="ECO:0007669"/>
    <property type="project" value="UniProtKB-KW"/>
</dbReference>
<feature type="transmembrane region" description="Helical" evidence="5">
    <location>
        <begin position="342"/>
        <end position="362"/>
    </location>
</feature>
<evidence type="ECO:0000259" key="6">
    <source>
        <dbReference type="Pfam" id="PF04932"/>
    </source>
</evidence>
<gene>
    <name evidence="7" type="ORF">SAMN03097708_03143</name>
</gene>
<dbReference type="AlphaFoldDB" id="A0A1G5R0A3"/>
<feature type="transmembrane region" description="Helical" evidence="5">
    <location>
        <begin position="26"/>
        <end position="50"/>
    </location>
</feature>
<dbReference type="PANTHER" id="PTHR37422:SF13">
    <property type="entry name" value="LIPOPOLYSACCHARIDE BIOSYNTHESIS PROTEIN PA4999-RELATED"/>
    <property type="match status" value="1"/>
</dbReference>
<evidence type="ECO:0000256" key="5">
    <source>
        <dbReference type="SAM" id="Phobius"/>
    </source>
</evidence>
<keyword evidence="4 5" id="KW-0472">Membrane</keyword>
<feature type="transmembrane region" description="Helical" evidence="5">
    <location>
        <begin position="182"/>
        <end position="200"/>
    </location>
</feature>
<feature type="domain" description="O-antigen ligase-related" evidence="6">
    <location>
        <begin position="192"/>
        <end position="347"/>
    </location>
</feature>
<feature type="transmembrane region" description="Helical" evidence="5">
    <location>
        <begin position="155"/>
        <end position="176"/>
    </location>
</feature>
<comment type="subcellular location">
    <subcellularLocation>
        <location evidence="1">Membrane</location>
        <topology evidence="1">Multi-pass membrane protein</topology>
    </subcellularLocation>
</comment>
<keyword evidence="8" id="KW-1185">Reference proteome</keyword>
<accession>A0A1G5R0A3</accession>
<evidence type="ECO:0000256" key="1">
    <source>
        <dbReference type="ARBA" id="ARBA00004141"/>
    </source>
</evidence>
<reference evidence="7 8" key="1">
    <citation type="submission" date="2016-10" db="EMBL/GenBank/DDBJ databases">
        <authorList>
            <person name="de Groot N.N."/>
        </authorList>
    </citation>
    <scope>NUCLEOTIDE SEQUENCE [LARGE SCALE GENOMIC DNA]</scope>
    <source>
        <strain evidence="7 8">HLD2</strain>
    </source>
</reference>
<dbReference type="STRING" id="415747.SAMN03097708_03143"/>
<evidence type="ECO:0000313" key="8">
    <source>
        <dbReference type="Proteomes" id="UP000199648"/>
    </source>
</evidence>
<feature type="transmembrane region" description="Helical" evidence="5">
    <location>
        <begin position="70"/>
        <end position="88"/>
    </location>
</feature>
<feature type="transmembrane region" description="Helical" evidence="5">
    <location>
        <begin position="232"/>
        <end position="250"/>
    </location>
</feature>
<evidence type="ECO:0000313" key="7">
    <source>
        <dbReference type="EMBL" id="SCZ67396.1"/>
    </source>
</evidence>
<dbReference type="GO" id="GO:0016020">
    <property type="term" value="C:membrane"/>
    <property type="evidence" value="ECO:0007669"/>
    <property type="project" value="UniProtKB-SubCell"/>
</dbReference>
<evidence type="ECO:0000256" key="3">
    <source>
        <dbReference type="ARBA" id="ARBA00022989"/>
    </source>
</evidence>
<feature type="transmembrane region" description="Helical" evidence="5">
    <location>
        <begin position="374"/>
        <end position="396"/>
    </location>
</feature>
<keyword evidence="3 5" id="KW-1133">Transmembrane helix</keyword>
<dbReference type="Proteomes" id="UP000199648">
    <property type="component" value="Unassembled WGS sequence"/>
</dbReference>
<dbReference type="InterPro" id="IPR007016">
    <property type="entry name" value="O-antigen_ligase-rel_domated"/>
</dbReference>
<keyword evidence="7" id="KW-0436">Ligase</keyword>
<evidence type="ECO:0000256" key="2">
    <source>
        <dbReference type="ARBA" id="ARBA00022692"/>
    </source>
</evidence>
<dbReference type="PANTHER" id="PTHR37422">
    <property type="entry name" value="TEICHURONIC ACID BIOSYNTHESIS PROTEIN TUAE"/>
    <property type="match status" value="1"/>
</dbReference>
<dbReference type="EMBL" id="FMWD01000014">
    <property type="protein sequence ID" value="SCZ67396.1"/>
    <property type="molecule type" value="Genomic_DNA"/>
</dbReference>
<organism evidence="7 8">
    <name type="scientific">Thiohalomonas denitrificans</name>
    <dbReference type="NCBI Taxonomy" id="415747"/>
    <lineage>
        <taxon>Bacteria</taxon>
        <taxon>Pseudomonadati</taxon>
        <taxon>Pseudomonadota</taxon>
        <taxon>Gammaproteobacteria</taxon>
        <taxon>Thiohalomonadales</taxon>
        <taxon>Thiohalomonadaceae</taxon>
        <taxon>Thiohalomonas</taxon>
    </lineage>
</organism>
<feature type="transmembrane region" description="Helical" evidence="5">
    <location>
        <begin position="124"/>
        <end position="143"/>
    </location>
</feature>
<protein>
    <submittedName>
        <fullName evidence="7">O-antigen ligase</fullName>
    </submittedName>
</protein>
<keyword evidence="2 5" id="KW-0812">Transmembrane</keyword>
<dbReference type="Pfam" id="PF04932">
    <property type="entry name" value="Wzy_C"/>
    <property type="match status" value="1"/>
</dbReference>